<gene>
    <name evidence="2" type="primary">Contig4263.g4567</name>
    <name evidence="2" type="ORF">STYLEM_1159</name>
</gene>
<feature type="transmembrane region" description="Helical" evidence="1">
    <location>
        <begin position="99"/>
        <end position="118"/>
    </location>
</feature>
<feature type="transmembrane region" description="Helical" evidence="1">
    <location>
        <begin position="215"/>
        <end position="233"/>
    </location>
</feature>
<evidence type="ECO:0000313" key="3">
    <source>
        <dbReference type="Proteomes" id="UP000039865"/>
    </source>
</evidence>
<feature type="transmembrane region" description="Helical" evidence="1">
    <location>
        <begin position="125"/>
        <end position="145"/>
    </location>
</feature>
<proteinExistence type="predicted"/>
<evidence type="ECO:0000256" key="1">
    <source>
        <dbReference type="SAM" id="Phobius"/>
    </source>
</evidence>
<name>A0A077ZQL5_STYLE</name>
<dbReference type="InterPro" id="IPR011701">
    <property type="entry name" value="MFS"/>
</dbReference>
<dbReference type="CDD" id="cd06174">
    <property type="entry name" value="MFS"/>
    <property type="match status" value="1"/>
</dbReference>
<accession>A0A077ZQL5</accession>
<dbReference type="Gene3D" id="1.20.1250.20">
    <property type="entry name" value="MFS general substrate transporter like domains"/>
    <property type="match status" value="1"/>
</dbReference>
<feature type="transmembrane region" description="Helical" evidence="1">
    <location>
        <begin position="54"/>
        <end position="79"/>
    </location>
</feature>
<keyword evidence="3" id="KW-1185">Reference proteome</keyword>
<keyword evidence="1" id="KW-0472">Membrane</keyword>
<dbReference type="GO" id="GO:0022857">
    <property type="term" value="F:transmembrane transporter activity"/>
    <property type="evidence" value="ECO:0007669"/>
    <property type="project" value="InterPro"/>
</dbReference>
<dbReference type="InterPro" id="IPR036259">
    <property type="entry name" value="MFS_trans_sf"/>
</dbReference>
<evidence type="ECO:0000313" key="2">
    <source>
        <dbReference type="EMBL" id="CDW72202.1"/>
    </source>
</evidence>
<dbReference type="Proteomes" id="UP000039865">
    <property type="component" value="Unassembled WGS sequence"/>
</dbReference>
<protein>
    <submittedName>
        <fullName evidence="2">Major facilitator superfamily mfs_1</fullName>
    </submittedName>
</protein>
<reference evidence="2 3" key="1">
    <citation type="submission" date="2014-06" db="EMBL/GenBank/DDBJ databases">
        <authorList>
            <person name="Swart Estienne"/>
        </authorList>
    </citation>
    <scope>NUCLEOTIDE SEQUENCE [LARGE SCALE GENOMIC DNA]</scope>
    <source>
        <strain evidence="2 3">130c</strain>
    </source>
</reference>
<keyword evidence="1" id="KW-1133">Transmembrane helix</keyword>
<organism evidence="2 3">
    <name type="scientific">Stylonychia lemnae</name>
    <name type="common">Ciliate</name>
    <dbReference type="NCBI Taxonomy" id="5949"/>
    <lineage>
        <taxon>Eukaryota</taxon>
        <taxon>Sar</taxon>
        <taxon>Alveolata</taxon>
        <taxon>Ciliophora</taxon>
        <taxon>Intramacronucleata</taxon>
        <taxon>Spirotrichea</taxon>
        <taxon>Stichotrichia</taxon>
        <taxon>Sporadotrichida</taxon>
        <taxon>Oxytrichidae</taxon>
        <taxon>Stylonychinae</taxon>
        <taxon>Stylonychia</taxon>
    </lineage>
</organism>
<dbReference type="EMBL" id="CCKQ01001103">
    <property type="protein sequence ID" value="CDW72202.1"/>
    <property type="molecule type" value="Genomic_DNA"/>
</dbReference>
<dbReference type="InParanoid" id="A0A077ZQL5"/>
<feature type="transmembrane region" description="Helical" evidence="1">
    <location>
        <begin position="183"/>
        <end position="203"/>
    </location>
</feature>
<keyword evidence="1" id="KW-0812">Transmembrane</keyword>
<dbReference type="AlphaFoldDB" id="A0A077ZQL5"/>
<dbReference type="SUPFAM" id="SSF103473">
    <property type="entry name" value="MFS general substrate transporter"/>
    <property type="match status" value="1"/>
</dbReference>
<sequence length="240" mass="27322">MNLQETLVSNNHKDYYTLQNAPLTGQTENHHSNTSTGIKCCWIELKKDYTITNLFAIPIIYIPVTITIFFFTGQIIFLLKDPEYYNVSDQDISQVSNNLTQFSMPFQIIGVILMGYIYDLFGRRYSIFINLFLQALCFFIIPLGAPNVNPMVQIARTTQLVTNACTVVHPLINDYVLKKSRGMANALQVVGQCVGDIIIVVILKFLQDIEIGKQFMVTGIIIIVFSFLVLFMIQEPDMKK</sequence>
<dbReference type="OrthoDB" id="310740at2759"/>
<dbReference type="Pfam" id="PF07690">
    <property type="entry name" value="MFS_1"/>
    <property type="match status" value="1"/>
</dbReference>